<evidence type="ECO:0000256" key="1">
    <source>
        <dbReference type="SAM" id="MobiDB-lite"/>
    </source>
</evidence>
<feature type="compositionally biased region" description="Basic and acidic residues" evidence="1">
    <location>
        <begin position="92"/>
        <end position="116"/>
    </location>
</feature>
<protein>
    <submittedName>
        <fullName evidence="2">Uncharacterized protein</fullName>
    </submittedName>
</protein>
<feature type="region of interest" description="Disordered" evidence="1">
    <location>
        <begin position="1"/>
        <end position="116"/>
    </location>
</feature>
<accession>A0A4C1UR46</accession>
<feature type="region of interest" description="Disordered" evidence="1">
    <location>
        <begin position="394"/>
        <end position="494"/>
    </location>
</feature>
<evidence type="ECO:0000313" key="3">
    <source>
        <dbReference type="Proteomes" id="UP000299102"/>
    </source>
</evidence>
<proteinExistence type="predicted"/>
<keyword evidence="3" id="KW-1185">Reference proteome</keyword>
<dbReference type="AlphaFoldDB" id="A0A4C1UR46"/>
<gene>
    <name evidence="2" type="ORF">EVAR_93563_1</name>
</gene>
<name>A0A4C1UR46_EUMVA</name>
<dbReference type="Proteomes" id="UP000299102">
    <property type="component" value="Unassembled WGS sequence"/>
</dbReference>
<dbReference type="EMBL" id="BGZK01000213">
    <property type="protein sequence ID" value="GBP28918.1"/>
    <property type="molecule type" value="Genomic_DNA"/>
</dbReference>
<feature type="compositionally biased region" description="Polar residues" evidence="1">
    <location>
        <begin position="68"/>
        <end position="85"/>
    </location>
</feature>
<comment type="caution">
    <text evidence="2">The sequence shown here is derived from an EMBL/GenBank/DDBJ whole genome shotgun (WGS) entry which is preliminary data.</text>
</comment>
<sequence length="552" mass="61549">MTSTPFTVGLNEGRMSSRVLRPPGGGHTDIFGGEPEPPQAGSRRRQFPQQDQSQAAAPVETAQKQEKPTNGTDTSPQVENVQIVNEPSKPAESQKEVHSPKEQEKPKEDLRQEPARRGRVPPVFLLIYAAIPKVINSSFSDVRVMEGGRRVSSSQVLAKMFGRHRVPRSPQSARHSSTTDLIHNVANTISVVSVATSIHEEELKEKYAPEACPSVSMSTQYSQMGSSIDLRYGGQYLTPDQLPQFCDQLHHLVSVVRNIQSYGRTTGEYPRELERRLDLEAREVASVLAEARNAWMAVERARAQRGALQEEKQHAISQLSSLRETEFCFSVASAEVRELETTVRLTDRKLYKNWESIRDVDDPTACDPLLHEIKNKRTALDSVARLIDVKRAQLVGGRPPPTPSPQRRSTPFVAVTPNTDEDEYRQPDGRRPAYKRRKRDREARSVPLSNQPSSFGHRPVSIMEESECTTDNTDSVALPSSAPATFAPPPPPPPPLPNMREILFFTRNMLCAAAVSLLLGRIARWSGREIARSALSLTRSKPFRPLNNIKTS</sequence>
<dbReference type="OrthoDB" id="10071234at2759"/>
<reference evidence="2 3" key="1">
    <citation type="journal article" date="2019" name="Commun. Biol.">
        <title>The bagworm genome reveals a unique fibroin gene that provides high tensile strength.</title>
        <authorList>
            <person name="Kono N."/>
            <person name="Nakamura H."/>
            <person name="Ohtoshi R."/>
            <person name="Tomita M."/>
            <person name="Numata K."/>
            <person name="Arakawa K."/>
        </authorList>
    </citation>
    <scope>NUCLEOTIDE SEQUENCE [LARGE SCALE GENOMIC DNA]</scope>
</reference>
<organism evidence="2 3">
    <name type="scientific">Eumeta variegata</name>
    <name type="common">Bagworm moth</name>
    <name type="synonym">Eumeta japonica</name>
    <dbReference type="NCBI Taxonomy" id="151549"/>
    <lineage>
        <taxon>Eukaryota</taxon>
        <taxon>Metazoa</taxon>
        <taxon>Ecdysozoa</taxon>
        <taxon>Arthropoda</taxon>
        <taxon>Hexapoda</taxon>
        <taxon>Insecta</taxon>
        <taxon>Pterygota</taxon>
        <taxon>Neoptera</taxon>
        <taxon>Endopterygota</taxon>
        <taxon>Lepidoptera</taxon>
        <taxon>Glossata</taxon>
        <taxon>Ditrysia</taxon>
        <taxon>Tineoidea</taxon>
        <taxon>Psychidae</taxon>
        <taxon>Oiketicinae</taxon>
        <taxon>Eumeta</taxon>
    </lineage>
</organism>
<evidence type="ECO:0000313" key="2">
    <source>
        <dbReference type="EMBL" id="GBP28918.1"/>
    </source>
</evidence>